<organism evidence="2 3">
    <name type="scientific">Colletotrichum chrysophilum</name>
    <dbReference type="NCBI Taxonomy" id="1836956"/>
    <lineage>
        <taxon>Eukaryota</taxon>
        <taxon>Fungi</taxon>
        <taxon>Dikarya</taxon>
        <taxon>Ascomycota</taxon>
        <taxon>Pezizomycotina</taxon>
        <taxon>Sordariomycetes</taxon>
        <taxon>Hypocreomycetidae</taxon>
        <taxon>Glomerellales</taxon>
        <taxon>Glomerellaceae</taxon>
        <taxon>Colletotrichum</taxon>
        <taxon>Colletotrichum gloeosporioides species complex</taxon>
    </lineage>
</organism>
<evidence type="ECO:0000313" key="2">
    <source>
        <dbReference type="EMBL" id="KAK1837805.1"/>
    </source>
</evidence>
<name>A0AAD8ZZF7_9PEZI</name>
<dbReference type="AlphaFoldDB" id="A0AAD8ZZF7"/>
<comment type="caution">
    <text evidence="2">The sequence shown here is derived from an EMBL/GenBank/DDBJ whole genome shotgun (WGS) entry which is preliminary data.</text>
</comment>
<evidence type="ECO:0000256" key="1">
    <source>
        <dbReference type="SAM" id="MobiDB-lite"/>
    </source>
</evidence>
<reference evidence="2" key="1">
    <citation type="submission" date="2023-01" db="EMBL/GenBank/DDBJ databases">
        <title>Colletotrichum chrysophilum M932 genome sequence.</title>
        <authorList>
            <person name="Baroncelli R."/>
        </authorList>
    </citation>
    <scope>NUCLEOTIDE SEQUENCE</scope>
    <source>
        <strain evidence="2">M932</strain>
    </source>
</reference>
<dbReference type="Proteomes" id="UP001243330">
    <property type="component" value="Unassembled WGS sequence"/>
</dbReference>
<feature type="compositionally biased region" description="Low complexity" evidence="1">
    <location>
        <begin position="51"/>
        <end position="62"/>
    </location>
</feature>
<dbReference type="EMBL" id="JAQOWY010001003">
    <property type="protein sequence ID" value="KAK1837805.1"/>
    <property type="molecule type" value="Genomic_DNA"/>
</dbReference>
<keyword evidence="3" id="KW-1185">Reference proteome</keyword>
<evidence type="ECO:0000313" key="3">
    <source>
        <dbReference type="Proteomes" id="UP001243330"/>
    </source>
</evidence>
<protein>
    <submittedName>
        <fullName evidence="2">Uncharacterized protein</fullName>
    </submittedName>
</protein>
<gene>
    <name evidence="2" type="ORF">CCHR01_19573</name>
</gene>
<feature type="region of interest" description="Disordered" evidence="1">
    <location>
        <begin position="1"/>
        <end position="69"/>
    </location>
</feature>
<proteinExistence type="predicted"/>
<sequence length="100" mass="10755">MAQRELQQHTSCESAHRRTNSVHTEVLRAAGQGITHALANSRGVQKEPRGGEPQAAPAGEPATPRSRYPLLARQSDVEMPITVCISLRLPRLASEPPVAG</sequence>
<accession>A0AAD8ZZF7</accession>